<dbReference type="InterPro" id="IPR008715">
    <property type="entry name" value="SAM-MeTfrase_NodS-like"/>
</dbReference>
<evidence type="ECO:0000256" key="2">
    <source>
        <dbReference type="ARBA" id="ARBA00022679"/>
    </source>
</evidence>
<sequence>MSRYETSLPPSYFDERYGRDPDPWRFATSDYERVKYGATLDALSRARYASALEVGSSIGVLTELLARRCDPLVSLDLTELALIQARERCKDLPHVRFERAQVPGQWPEGTFDLILLSEVVYYLDEPDVQRLAERVRSCLRPGGDVVLVHWTGETHYPLTGDEAAARFIANTAAFLRVHDQVRTDKYRLDVLVRDDGRPSCRPAGSSGSLGNPGL</sequence>
<dbReference type="Pfam" id="PF05401">
    <property type="entry name" value="NodS"/>
    <property type="match status" value="1"/>
</dbReference>
<dbReference type="Proteomes" id="UP000244755">
    <property type="component" value="Chromosome 1"/>
</dbReference>
<dbReference type="GO" id="GO:0008757">
    <property type="term" value="F:S-adenosylmethionine-dependent methyltransferase activity"/>
    <property type="evidence" value="ECO:0007669"/>
    <property type="project" value="InterPro"/>
</dbReference>
<dbReference type="SUPFAM" id="SSF53335">
    <property type="entry name" value="S-adenosyl-L-methionine-dependent methyltransferases"/>
    <property type="match status" value="1"/>
</dbReference>
<organism evidence="4 5">
    <name type="scientific">Methylobacterium currus</name>
    <dbReference type="NCBI Taxonomy" id="2051553"/>
    <lineage>
        <taxon>Bacteria</taxon>
        <taxon>Pseudomonadati</taxon>
        <taxon>Pseudomonadota</taxon>
        <taxon>Alphaproteobacteria</taxon>
        <taxon>Hyphomicrobiales</taxon>
        <taxon>Methylobacteriaceae</taxon>
        <taxon>Methylobacterium</taxon>
    </lineage>
</organism>
<dbReference type="Gene3D" id="3.40.50.150">
    <property type="entry name" value="Vaccinia Virus protein VP39"/>
    <property type="match status" value="1"/>
</dbReference>
<evidence type="ECO:0000313" key="5">
    <source>
        <dbReference type="Proteomes" id="UP000244755"/>
    </source>
</evidence>
<dbReference type="EMBL" id="CP028843">
    <property type="protein sequence ID" value="AWB24954.1"/>
    <property type="molecule type" value="Genomic_DNA"/>
</dbReference>
<keyword evidence="5" id="KW-1185">Reference proteome</keyword>
<dbReference type="KEGG" id="mee:DA075_18335"/>
<dbReference type="RefSeq" id="WP_099956664.1">
    <property type="nucleotide sequence ID" value="NZ_CP028843.1"/>
</dbReference>
<keyword evidence="2 4" id="KW-0808">Transferase</keyword>
<keyword evidence="1 4" id="KW-0489">Methyltransferase</keyword>
<dbReference type="CDD" id="cd02440">
    <property type="entry name" value="AdoMet_MTases"/>
    <property type="match status" value="1"/>
</dbReference>
<dbReference type="InterPro" id="IPR029063">
    <property type="entry name" value="SAM-dependent_MTases_sf"/>
</dbReference>
<dbReference type="PANTHER" id="PTHR43464:SF19">
    <property type="entry name" value="UBIQUINONE BIOSYNTHESIS O-METHYLTRANSFERASE, MITOCHONDRIAL"/>
    <property type="match status" value="1"/>
</dbReference>
<gene>
    <name evidence="4" type="ORF">DA075_18335</name>
</gene>
<dbReference type="AlphaFoldDB" id="A0A2R4WTT1"/>
<dbReference type="GO" id="GO:0032259">
    <property type="term" value="P:methylation"/>
    <property type="evidence" value="ECO:0007669"/>
    <property type="project" value="UniProtKB-KW"/>
</dbReference>
<dbReference type="PANTHER" id="PTHR43464">
    <property type="entry name" value="METHYLTRANSFERASE"/>
    <property type="match status" value="1"/>
</dbReference>
<protein>
    <submittedName>
        <fullName evidence="4">Methyltransferase domain-containing protein</fullName>
    </submittedName>
</protein>
<evidence type="ECO:0000256" key="3">
    <source>
        <dbReference type="ARBA" id="ARBA00022691"/>
    </source>
</evidence>
<name>A0A2R4WTT1_9HYPH</name>
<dbReference type="OrthoDB" id="116799at2"/>
<dbReference type="GO" id="GO:0009312">
    <property type="term" value="P:oligosaccharide biosynthetic process"/>
    <property type="evidence" value="ECO:0007669"/>
    <property type="project" value="InterPro"/>
</dbReference>
<proteinExistence type="predicted"/>
<evidence type="ECO:0000256" key="1">
    <source>
        <dbReference type="ARBA" id="ARBA00022603"/>
    </source>
</evidence>
<evidence type="ECO:0000313" key="4">
    <source>
        <dbReference type="EMBL" id="AWB24954.1"/>
    </source>
</evidence>
<reference evidence="4 5" key="1">
    <citation type="submission" date="2018-04" db="EMBL/GenBank/DDBJ databases">
        <title>Methylobacterium sp. PR1016A genome.</title>
        <authorList>
            <person name="Park W."/>
        </authorList>
    </citation>
    <scope>NUCLEOTIDE SEQUENCE [LARGE SCALE GENOMIC DNA]</scope>
    <source>
        <strain evidence="4 5">PR1016A</strain>
    </source>
</reference>
<accession>A0A2R4WTT1</accession>
<keyword evidence="3" id="KW-0949">S-adenosyl-L-methionine</keyword>